<dbReference type="EMBL" id="CP017269">
    <property type="protein sequence ID" value="AOT68774.1"/>
    <property type="molecule type" value="Genomic_DNA"/>
</dbReference>
<sequence>MSRKNRFKAKDKITHKMTRDGLVEVNASTGEKNRISQREQDFNLQKGKALQQEASAHEPGRPDTARFRTSSPFKNTEPSKHVEPVPGAEHPAGKVSSSDTPPHIVRGIPDDRAPDRTEESGLHPKTQAHSGNPFGIRYDLPIDNSQSGQTIQSGKANGNPQDIYQTDTPSENPADASLHGRLHFDRKQTVPVDKPEPQQGTAYYQRFNQDAPRPPERQPAPQAGGSDVKNILPSIPSPQDVPVSRQTAPSEKISSGAPKPGRLQFAPEERATQNKKLAKAQQKAEKTADRLDKVRNRLPAKKKTGKERIFDEKKNKYGHKIRFEAEVKPQQSHLKDALPLRPAKAGANLSIGYAHNKLFQVERENVGTQAAHKGELLAEGGLRTAYRLHKTAPYRRVAKLERLSAKHNAKLAYQKLLHENPRLRTNLLSRFIQKQKIKRRYAKAARESKQAAQLMKQAGAAGGKIIKLASGFVRSHPMVIGGIALLLLMVFSFSTLLTSCTNMAMGGFSSVLMSSYTAEDEDIDDAELTYTEWETNLLMRIQNAQAEHPGYDEYRYNVDDISHNPFELMAYLSAKYQDFTFATIKTELQRISNEQYRLEFVAQTEIRYRTETRTDPETGESYTVEVPYEWHILNINLTSKSFTDVVQPNMNADEREMYGLNMQTKGNRQYITSPFDFDWIPYVTCYYGWRIHPVTGAKDYHKGIDIGVPVGTDILAGHDGKVIQAAFDAGGYGYYIAIEGKDGLVSKYAHCDRLLASVGQQVKKGDVIAKSGNTGRSTGPHLHLEVLKNGRYLNPLFFAETPDSANDRQ</sequence>
<dbReference type="Gene3D" id="2.70.70.10">
    <property type="entry name" value="Glucose Permease (Domain IIA)"/>
    <property type="match status" value="1"/>
</dbReference>
<evidence type="ECO:0000259" key="4">
    <source>
        <dbReference type="Pfam" id="PF01551"/>
    </source>
</evidence>
<dbReference type="OrthoDB" id="9812962at2"/>
<feature type="transmembrane region" description="Helical" evidence="3">
    <location>
        <begin position="477"/>
        <end position="497"/>
    </location>
</feature>
<protein>
    <recommendedName>
        <fullName evidence="4">M23ase beta-sheet core domain-containing protein</fullName>
    </recommendedName>
</protein>
<feature type="compositionally biased region" description="Polar residues" evidence="2">
    <location>
        <begin position="244"/>
        <end position="253"/>
    </location>
</feature>
<evidence type="ECO:0000313" key="5">
    <source>
        <dbReference type="EMBL" id="AOT68774.1"/>
    </source>
</evidence>
<name>A0A1D8GCZ7_9FIRM</name>
<dbReference type="STRING" id="1424294.Gferi_03795"/>
<accession>A0A1D8GCZ7</accession>
<evidence type="ECO:0000313" key="6">
    <source>
        <dbReference type="Proteomes" id="UP000095743"/>
    </source>
</evidence>
<feature type="compositionally biased region" description="Basic and acidic residues" evidence="2">
    <location>
        <begin position="55"/>
        <end position="66"/>
    </location>
</feature>
<feature type="compositionally biased region" description="Polar residues" evidence="2">
    <location>
        <begin position="143"/>
        <end position="171"/>
    </location>
</feature>
<feature type="compositionally biased region" description="Basic and acidic residues" evidence="2">
    <location>
        <begin position="8"/>
        <end position="22"/>
    </location>
</feature>
<dbReference type="KEGG" id="gfe:Gferi_03795"/>
<keyword evidence="6" id="KW-1185">Reference proteome</keyword>
<evidence type="ECO:0000256" key="1">
    <source>
        <dbReference type="ARBA" id="ARBA00022729"/>
    </source>
</evidence>
<gene>
    <name evidence="5" type="ORF">Gferi_03795</name>
</gene>
<keyword evidence="3" id="KW-0812">Transmembrane</keyword>
<feature type="compositionally biased region" description="Basic and acidic residues" evidence="2">
    <location>
        <begin position="108"/>
        <end position="122"/>
    </location>
</feature>
<feature type="region of interest" description="Disordered" evidence="2">
    <location>
        <begin position="1"/>
        <end position="274"/>
    </location>
</feature>
<dbReference type="AlphaFoldDB" id="A0A1D8GCZ7"/>
<feature type="compositionally biased region" description="Polar residues" evidence="2">
    <location>
        <begin position="198"/>
        <end position="208"/>
    </location>
</feature>
<dbReference type="Proteomes" id="UP000095743">
    <property type="component" value="Chromosome"/>
</dbReference>
<dbReference type="PANTHER" id="PTHR21666:SF289">
    <property type="entry name" value="L-ALA--D-GLU ENDOPEPTIDASE"/>
    <property type="match status" value="1"/>
</dbReference>
<reference evidence="5 6" key="1">
    <citation type="submission" date="2016-09" db="EMBL/GenBank/DDBJ databases">
        <title>Genomic analysis reveals versatility of anaerobic energy metabolism of Geosporobacter ferrireducens IRF9 of phylum Firmicutes.</title>
        <authorList>
            <person name="Kim S.-J."/>
        </authorList>
    </citation>
    <scope>NUCLEOTIDE SEQUENCE [LARGE SCALE GENOMIC DNA]</scope>
    <source>
        <strain evidence="5 6">IRF9</strain>
    </source>
</reference>
<feature type="compositionally biased region" description="Basic and acidic residues" evidence="2">
    <location>
        <begin position="31"/>
        <end position="41"/>
    </location>
</feature>
<organism evidence="5 6">
    <name type="scientific">Geosporobacter ferrireducens</name>
    <dbReference type="NCBI Taxonomy" id="1424294"/>
    <lineage>
        <taxon>Bacteria</taxon>
        <taxon>Bacillati</taxon>
        <taxon>Bacillota</taxon>
        <taxon>Clostridia</taxon>
        <taxon>Peptostreptococcales</taxon>
        <taxon>Thermotaleaceae</taxon>
        <taxon>Geosporobacter</taxon>
    </lineage>
</organism>
<keyword evidence="1" id="KW-0732">Signal</keyword>
<dbReference type="Pfam" id="PF01551">
    <property type="entry name" value="Peptidase_M23"/>
    <property type="match status" value="1"/>
</dbReference>
<dbReference type="NCBIfam" id="NF045974">
    <property type="entry name" value="conju_CD1108"/>
    <property type="match status" value="1"/>
</dbReference>
<dbReference type="CDD" id="cd12797">
    <property type="entry name" value="M23_peptidase"/>
    <property type="match status" value="1"/>
</dbReference>
<feature type="compositionally biased region" description="Polar residues" evidence="2">
    <location>
        <begin position="67"/>
        <end position="76"/>
    </location>
</feature>
<keyword evidence="3" id="KW-1133">Transmembrane helix</keyword>
<evidence type="ECO:0000256" key="2">
    <source>
        <dbReference type="SAM" id="MobiDB-lite"/>
    </source>
</evidence>
<evidence type="ECO:0000256" key="3">
    <source>
        <dbReference type="SAM" id="Phobius"/>
    </source>
</evidence>
<dbReference type="InterPro" id="IPR050570">
    <property type="entry name" value="Cell_wall_metabolism_enzyme"/>
</dbReference>
<dbReference type="InterPro" id="IPR011055">
    <property type="entry name" value="Dup_hybrid_motif"/>
</dbReference>
<dbReference type="InterPro" id="IPR016047">
    <property type="entry name" value="M23ase_b-sheet_dom"/>
</dbReference>
<dbReference type="PANTHER" id="PTHR21666">
    <property type="entry name" value="PEPTIDASE-RELATED"/>
    <property type="match status" value="1"/>
</dbReference>
<dbReference type="GO" id="GO:0004222">
    <property type="term" value="F:metalloendopeptidase activity"/>
    <property type="evidence" value="ECO:0007669"/>
    <property type="project" value="TreeGrafter"/>
</dbReference>
<keyword evidence="3" id="KW-0472">Membrane</keyword>
<proteinExistence type="predicted"/>
<dbReference type="SUPFAM" id="SSF51261">
    <property type="entry name" value="Duplicated hybrid motif"/>
    <property type="match status" value="1"/>
</dbReference>
<dbReference type="RefSeq" id="WP_069974341.1">
    <property type="nucleotide sequence ID" value="NZ_CP017269.1"/>
</dbReference>
<feature type="compositionally biased region" description="Basic and acidic residues" evidence="2">
    <location>
        <begin position="182"/>
        <end position="196"/>
    </location>
</feature>
<feature type="domain" description="M23ase beta-sheet core" evidence="4">
    <location>
        <begin position="700"/>
        <end position="795"/>
    </location>
</feature>